<dbReference type="Gene3D" id="3.90.70.80">
    <property type="match status" value="1"/>
</dbReference>
<dbReference type="Pfam" id="PF02338">
    <property type="entry name" value="OTU"/>
    <property type="match status" value="1"/>
</dbReference>
<feature type="compositionally biased region" description="Basic and acidic residues" evidence="2">
    <location>
        <begin position="19"/>
        <end position="28"/>
    </location>
</feature>
<comment type="similarity">
    <text evidence="1">Belongs to the peptidase C85 family.</text>
</comment>
<dbReference type="SUPFAM" id="SSF54001">
    <property type="entry name" value="Cysteine proteinases"/>
    <property type="match status" value="1"/>
</dbReference>
<dbReference type="InterPro" id="IPR038765">
    <property type="entry name" value="Papain-like_cys_pep_sf"/>
</dbReference>
<dbReference type="AlphaFoldDB" id="N1QUB5"/>
<dbReference type="PROSITE" id="PS50802">
    <property type="entry name" value="OTU"/>
    <property type="match status" value="1"/>
</dbReference>
<feature type="compositionally biased region" description="Basic and acidic residues" evidence="2">
    <location>
        <begin position="394"/>
        <end position="403"/>
    </location>
</feature>
<dbReference type="GO" id="GO:0004843">
    <property type="term" value="F:cysteine-type deubiquitinase activity"/>
    <property type="evidence" value="ECO:0007669"/>
    <property type="project" value="TreeGrafter"/>
</dbReference>
<sequence>MAQGKKKAAVASKPRKPKQRDAAEKKIGKKADMSEFRAQLGSFGLKIVEVTADGNCFFRAMGDQLEGDEGQHIKYREMVVHYIVVYMQSDELFVYCQLGFHGGRIRRDAESLMEHREEFEPFIEDEVPFDDYCDSMMKDGTWAGNMELQAGSLVTGRNICIHMLNSPRWYINNFSGREASNMVHLSYHHGEHYNSVRLTEDPCQGPAMPVVIKTDSNVASTSNNAQTKAKDSKKSSNRSAYDDTSVKMVMAGTGCSNVAAVQHVLGEMDGDVDSAIEYMIAERHAAAYDDTSVKLVMAGTGCSSVAAVEHVLGQLDGDVDSAIAYMIAERFAMSSDNVDGDPYMDYACNEFVYSVGDELKLSTSQNEDPTVQHKEEESCSSKDEAAQKSKNPYAKKENSKTKECSCGSARKHKASCSLATVVPSREPPKNKGGGQGKGQKGKAKQKKKEQVQAAPVKERKSALPVPDLGALCI</sequence>
<evidence type="ECO:0000256" key="2">
    <source>
        <dbReference type="SAM" id="MobiDB-lite"/>
    </source>
</evidence>
<reference evidence="3" key="1">
    <citation type="submission" date="2015-06" db="UniProtKB">
        <authorList>
            <consortium name="EnsemblPlants"/>
        </authorList>
    </citation>
    <scope>IDENTIFICATION</scope>
</reference>
<feature type="compositionally biased region" description="Polar residues" evidence="2">
    <location>
        <begin position="215"/>
        <end position="227"/>
    </location>
</feature>
<feature type="compositionally biased region" description="Basic residues" evidence="2">
    <location>
        <begin position="1"/>
        <end position="18"/>
    </location>
</feature>
<organism evidence="3">
    <name type="scientific">Aegilops tauschii</name>
    <name type="common">Tausch's goatgrass</name>
    <name type="synonym">Aegilops squarrosa</name>
    <dbReference type="NCBI Taxonomy" id="37682"/>
    <lineage>
        <taxon>Eukaryota</taxon>
        <taxon>Viridiplantae</taxon>
        <taxon>Streptophyta</taxon>
        <taxon>Embryophyta</taxon>
        <taxon>Tracheophyta</taxon>
        <taxon>Spermatophyta</taxon>
        <taxon>Magnoliopsida</taxon>
        <taxon>Liliopsida</taxon>
        <taxon>Poales</taxon>
        <taxon>Poaceae</taxon>
        <taxon>BOP clade</taxon>
        <taxon>Pooideae</taxon>
        <taxon>Triticodae</taxon>
        <taxon>Triticeae</taxon>
        <taxon>Triticinae</taxon>
        <taxon>Aegilops</taxon>
    </lineage>
</organism>
<dbReference type="InterPro" id="IPR003323">
    <property type="entry name" value="OTU_dom"/>
</dbReference>
<protein>
    <submittedName>
        <fullName evidence="3">Uncharacterized protein</fullName>
    </submittedName>
</protein>
<feature type="compositionally biased region" description="Basic and acidic residues" evidence="2">
    <location>
        <begin position="228"/>
        <end position="240"/>
    </location>
</feature>
<dbReference type="InterPro" id="IPR050704">
    <property type="entry name" value="Peptidase_C85-like"/>
</dbReference>
<proteinExistence type="inferred from homology"/>
<name>N1QUB5_AEGTA</name>
<evidence type="ECO:0000313" key="3">
    <source>
        <dbReference type="EnsemblPlants" id="EMT02550"/>
    </source>
</evidence>
<feature type="region of interest" description="Disordered" evidence="2">
    <location>
        <begin position="1"/>
        <end position="28"/>
    </location>
</feature>
<dbReference type="PANTHER" id="PTHR12419">
    <property type="entry name" value="OTU DOMAIN CONTAINING PROTEIN"/>
    <property type="match status" value="1"/>
</dbReference>
<accession>N1QUB5</accession>
<dbReference type="CDD" id="cd22771">
    <property type="entry name" value="OTU_plant_OTU7-like"/>
    <property type="match status" value="1"/>
</dbReference>
<feature type="region of interest" description="Disordered" evidence="2">
    <location>
        <begin position="215"/>
        <end position="240"/>
    </location>
</feature>
<dbReference type="EnsemblPlants" id="EMT02550">
    <property type="protein sequence ID" value="EMT02550"/>
    <property type="gene ID" value="F775_07277"/>
</dbReference>
<feature type="region of interest" description="Disordered" evidence="2">
    <location>
        <begin position="363"/>
        <end position="473"/>
    </location>
</feature>
<dbReference type="PANTHER" id="PTHR12419:SF7">
    <property type="entry name" value="OTU DOMAIN-CONTAINING PROTEIN 3"/>
    <property type="match status" value="1"/>
</dbReference>
<evidence type="ECO:0000256" key="1">
    <source>
        <dbReference type="ARBA" id="ARBA00010407"/>
    </source>
</evidence>
<dbReference type="GO" id="GO:0016579">
    <property type="term" value="P:protein deubiquitination"/>
    <property type="evidence" value="ECO:0007669"/>
    <property type="project" value="TreeGrafter"/>
</dbReference>
<feature type="compositionally biased region" description="Basic and acidic residues" evidence="2">
    <location>
        <begin position="370"/>
        <end position="387"/>
    </location>
</feature>